<evidence type="ECO:0000256" key="2">
    <source>
        <dbReference type="ARBA" id="ARBA00010219"/>
    </source>
</evidence>
<keyword evidence="4 9" id="KW-0963">Cytoplasm</keyword>
<dbReference type="RefSeq" id="WP_191143115.1">
    <property type="nucleotide sequence ID" value="NZ_JACXAF010000001.1"/>
</dbReference>
<dbReference type="AlphaFoldDB" id="A0A8J6QNK5"/>
<feature type="binding site" evidence="9">
    <location>
        <begin position="210"/>
        <end position="211"/>
    </location>
    <ligand>
        <name>substrate</name>
    </ligand>
</feature>
<dbReference type="SUPFAM" id="SSF54506">
    <property type="entry name" value="Diaminopimelate epimerase-like"/>
    <property type="match status" value="2"/>
</dbReference>
<feature type="site" description="Important for dimerization" evidence="9">
    <location>
        <position position="270"/>
    </location>
</feature>
<keyword evidence="7 9" id="KW-0413">Isomerase</keyword>
<feature type="binding site" evidence="9">
    <location>
        <position position="13"/>
    </location>
    <ligand>
        <name>substrate</name>
    </ligand>
</feature>
<evidence type="ECO:0000256" key="9">
    <source>
        <dbReference type="HAMAP-Rule" id="MF_00197"/>
    </source>
</evidence>
<comment type="caution">
    <text evidence="11">The sequence shown here is derived from an EMBL/GenBank/DDBJ whole genome shotgun (WGS) entry which is preliminary data.</text>
</comment>
<gene>
    <name evidence="9 11" type="primary">dapF</name>
    <name evidence="11" type="ORF">IC617_01000</name>
</gene>
<feature type="binding site" evidence="9">
    <location>
        <begin position="76"/>
        <end position="77"/>
    </location>
    <ligand>
        <name>substrate</name>
    </ligand>
</feature>
<feature type="binding site" evidence="9">
    <location>
        <position position="159"/>
    </location>
    <ligand>
        <name>substrate</name>
    </ligand>
</feature>
<feature type="active site" description="Proton acceptor" evidence="9">
    <location>
        <position position="219"/>
    </location>
</feature>
<keyword evidence="6 9" id="KW-0457">Lysine biosynthesis</keyword>
<evidence type="ECO:0000256" key="10">
    <source>
        <dbReference type="PROSITE-ProRule" id="PRU10125"/>
    </source>
</evidence>
<comment type="pathway">
    <text evidence="1 9">Amino-acid biosynthesis; L-lysine biosynthesis via DAP pathway; DL-2,6-diaminopimelate from LL-2,6-diaminopimelate: step 1/1.</text>
</comment>
<accession>A0A8J6QNK5</accession>
<evidence type="ECO:0000256" key="6">
    <source>
        <dbReference type="ARBA" id="ARBA00023154"/>
    </source>
</evidence>
<dbReference type="HAMAP" id="MF_00197">
    <property type="entry name" value="DAP_epimerase"/>
    <property type="match status" value="1"/>
</dbReference>
<evidence type="ECO:0000256" key="7">
    <source>
        <dbReference type="ARBA" id="ARBA00023235"/>
    </source>
</evidence>
<feature type="site" description="Could be important to modulate the pK values of the two catalytic cysteine residues" evidence="9">
    <location>
        <position position="210"/>
    </location>
</feature>
<evidence type="ECO:0000313" key="12">
    <source>
        <dbReference type="Proteomes" id="UP000638014"/>
    </source>
</evidence>
<sequence>MPLEFSKMHGLGNDFMVIDNVTQNQYLSPDQIRRLADRNFGVGFDQLLVVEPPYDPDMDFHYRIFNADGSEVEQCGNGARCFARFVRIKGLTSKHRIGVSTAKGNILLQVERDGTVSVNMGKPIWQPKEVPFEADAQAEHYMLDVAGQQLKVGAVSMGNPHCVTVVENLKNLDIETLGPAIERHARFPEGVNAGFMQVMNRGHVRLRVYERGVGETLACGTGACAAVVVGQKFGLLDKRVKVDLPGGTLQIRCDSDSHPVRMTGPAKHVYDGTINI</sequence>
<proteinExistence type="inferred from homology"/>
<evidence type="ECO:0000256" key="5">
    <source>
        <dbReference type="ARBA" id="ARBA00022605"/>
    </source>
</evidence>
<comment type="function">
    <text evidence="9">Catalyzes the stereoinversion of LL-2,6-diaminopimelate (L,L-DAP) to meso-diaminopimelate (meso-DAP), a precursor of L-lysine and an essential component of the bacterial peptidoglycan.</text>
</comment>
<feature type="active site" description="Proton donor" evidence="9">
    <location>
        <position position="75"/>
    </location>
</feature>
<dbReference type="NCBIfam" id="TIGR00652">
    <property type="entry name" value="DapF"/>
    <property type="match status" value="1"/>
</dbReference>
<comment type="subcellular location">
    <subcellularLocation>
        <location evidence="9">Cytoplasm</location>
    </subcellularLocation>
</comment>
<feature type="binding site" evidence="9">
    <location>
        <position position="192"/>
    </location>
    <ligand>
        <name>substrate</name>
    </ligand>
</feature>
<dbReference type="PANTHER" id="PTHR31689">
    <property type="entry name" value="DIAMINOPIMELATE EPIMERASE, CHLOROPLASTIC"/>
    <property type="match status" value="1"/>
</dbReference>
<dbReference type="GO" id="GO:0008837">
    <property type="term" value="F:diaminopimelate epimerase activity"/>
    <property type="evidence" value="ECO:0007669"/>
    <property type="project" value="UniProtKB-UniRule"/>
</dbReference>
<comment type="subunit">
    <text evidence="9">Homodimer.</text>
</comment>
<comment type="catalytic activity">
    <reaction evidence="8 9">
        <text>(2S,6S)-2,6-diaminopimelate = meso-2,6-diaminopimelate</text>
        <dbReference type="Rhea" id="RHEA:15393"/>
        <dbReference type="ChEBI" id="CHEBI:57609"/>
        <dbReference type="ChEBI" id="CHEBI:57791"/>
        <dbReference type="EC" id="5.1.1.7"/>
    </reaction>
</comment>
<feature type="binding site" evidence="9">
    <location>
        <position position="66"/>
    </location>
    <ligand>
        <name>substrate</name>
    </ligand>
</feature>
<feature type="site" description="Could be important to modulate the pK values of the two catalytic cysteine residues" evidence="9">
    <location>
        <position position="161"/>
    </location>
</feature>
<dbReference type="EC" id="5.1.1.7" evidence="3 9"/>
<keyword evidence="5 9" id="KW-0028">Amino-acid biosynthesis</keyword>
<dbReference type="PROSITE" id="PS01326">
    <property type="entry name" value="DAP_EPIMERASE"/>
    <property type="match status" value="1"/>
</dbReference>
<dbReference type="Gene3D" id="3.10.310.10">
    <property type="entry name" value="Diaminopimelate Epimerase, Chain A, domain 1"/>
    <property type="match status" value="2"/>
</dbReference>
<organism evidence="11 12">
    <name type="scientific">Neiella litorisoli</name>
    <dbReference type="NCBI Taxonomy" id="2771431"/>
    <lineage>
        <taxon>Bacteria</taxon>
        <taxon>Pseudomonadati</taxon>
        <taxon>Pseudomonadota</taxon>
        <taxon>Gammaproteobacteria</taxon>
        <taxon>Alteromonadales</taxon>
        <taxon>Echinimonadaceae</taxon>
        <taxon>Neiella</taxon>
    </lineage>
</organism>
<feature type="binding site" evidence="9">
    <location>
        <begin position="220"/>
        <end position="221"/>
    </location>
    <ligand>
        <name>substrate</name>
    </ligand>
</feature>
<keyword evidence="12" id="KW-1185">Reference proteome</keyword>
<comment type="similarity">
    <text evidence="2 9">Belongs to the diaminopimelate epimerase family.</text>
</comment>
<name>A0A8J6QNK5_9GAMM</name>
<dbReference type="EMBL" id="JACXAF010000001">
    <property type="protein sequence ID" value="MBD1387996.1"/>
    <property type="molecule type" value="Genomic_DNA"/>
</dbReference>
<dbReference type="InterPro" id="IPR001653">
    <property type="entry name" value="DAP_epimerase_DapF"/>
</dbReference>
<dbReference type="Pfam" id="PF01678">
    <property type="entry name" value="DAP_epimerase"/>
    <property type="match status" value="2"/>
</dbReference>
<evidence type="ECO:0000256" key="8">
    <source>
        <dbReference type="ARBA" id="ARBA00051712"/>
    </source>
</evidence>
<feature type="binding site" evidence="9">
    <location>
        <position position="46"/>
    </location>
    <ligand>
        <name>substrate</name>
    </ligand>
</feature>
<evidence type="ECO:0000256" key="1">
    <source>
        <dbReference type="ARBA" id="ARBA00005196"/>
    </source>
</evidence>
<dbReference type="InterPro" id="IPR018510">
    <property type="entry name" value="DAP_epimerase_AS"/>
</dbReference>
<dbReference type="PANTHER" id="PTHR31689:SF0">
    <property type="entry name" value="DIAMINOPIMELATE EPIMERASE"/>
    <property type="match status" value="1"/>
</dbReference>
<feature type="active site" evidence="10">
    <location>
        <position position="75"/>
    </location>
</feature>
<dbReference type="GO" id="GO:0009089">
    <property type="term" value="P:lysine biosynthetic process via diaminopimelate"/>
    <property type="evidence" value="ECO:0007669"/>
    <property type="project" value="UniProtKB-UniRule"/>
</dbReference>
<dbReference type="FunFam" id="3.10.310.10:FF:000001">
    <property type="entry name" value="Diaminopimelate epimerase"/>
    <property type="match status" value="1"/>
</dbReference>
<evidence type="ECO:0000256" key="3">
    <source>
        <dbReference type="ARBA" id="ARBA00013080"/>
    </source>
</evidence>
<evidence type="ECO:0000313" key="11">
    <source>
        <dbReference type="EMBL" id="MBD1387996.1"/>
    </source>
</evidence>
<reference evidence="11" key="1">
    <citation type="submission" date="2020-09" db="EMBL/GenBank/DDBJ databases">
        <title>A novel bacterium of genus Neiella, isolated from South China Sea.</title>
        <authorList>
            <person name="Huang H."/>
            <person name="Mo K."/>
            <person name="Hu Y."/>
        </authorList>
    </citation>
    <scope>NUCLEOTIDE SEQUENCE</scope>
    <source>
        <strain evidence="11">HB171785</strain>
    </source>
</reference>
<evidence type="ECO:0000256" key="4">
    <source>
        <dbReference type="ARBA" id="ARBA00022490"/>
    </source>
</evidence>
<dbReference type="UniPathway" id="UPA00034">
    <property type="reaction ID" value="UER00025"/>
</dbReference>
<protein>
    <recommendedName>
        <fullName evidence="3 9">Diaminopimelate epimerase</fullName>
        <shortName evidence="9">DAP epimerase</shortName>
        <ecNumber evidence="3 9">5.1.1.7</ecNumber>
    </recommendedName>
    <alternativeName>
        <fullName evidence="9">PLP-independent amino acid racemase</fullName>
    </alternativeName>
</protein>
<dbReference type="Proteomes" id="UP000638014">
    <property type="component" value="Unassembled WGS sequence"/>
</dbReference>
<dbReference type="GO" id="GO:0005829">
    <property type="term" value="C:cytosol"/>
    <property type="evidence" value="ECO:0007669"/>
    <property type="project" value="TreeGrafter"/>
</dbReference>